<sequence length="110" mass="12494">MIPETPGLGEDAKVILTALRDMQAEAQRDSDAKHEANRKEMLALSAAVKTAFPAGDFDGHRRYHELLIAREEQRQQIRREVLTHLIKGSTWAMLVGLILMLLRSAKDYLR</sequence>
<dbReference type="Proteomes" id="UP000060602">
    <property type="component" value="Chromosome"/>
</dbReference>
<evidence type="ECO:0000313" key="2">
    <source>
        <dbReference type="Proteomes" id="UP000060602"/>
    </source>
</evidence>
<dbReference type="AlphaFoldDB" id="A0A0X8NXR5"/>
<protein>
    <submittedName>
        <fullName evidence="1">Uncharacterized protein</fullName>
    </submittedName>
</protein>
<organism evidence="1 2">
    <name type="scientific">Alcaligenes xylosoxydans xylosoxydans</name>
    <name type="common">Achromobacter xylosoxidans</name>
    <dbReference type="NCBI Taxonomy" id="85698"/>
    <lineage>
        <taxon>Bacteria</taxon>
        <taxon>Pseudomonadati</taxon>
        <taxon>Pseudomonadota</taxon>
        <taxon>Betaproteobacteria</taxon>
        <taxon>Burkholderiales</taxon>
        <taxon>Alcaligenaceae</taxon>
        <taxon>Achromobacter</taxon>
    </lineage>
</organism>
<dbReference type="RefSeq" id="WP_061071914.1">
    <property type="nucleotide sequence ID" value="NZ_CP014060.2"/>
</dbReference>
<proteinExistence type="predicted"/>
<accession>A0A0X8NXR5</accession>
<dbReference type="EMBL" id="CP014060">
    <property type="protein sequence ID" value="AMG36240.1"/>
    <property type="molecule type" value="Genomic_DNA"/>
</dbReference>
<gene>
    <name evidence="1" type="ORF">AL504_09480</name>
</gene>
<evidence type="ECO:0000313" key="1">
    <source>
        <dbReference type="EMBL" id="AMG36240.1"/>
    </source>
</evidence>
<reference evidence="2" key="1">
    <citation type="submission" date="2015-12" db="EMBL/GenBank/DDBJ databases">
        <title>FDA dAtabase for Regulatory Grade micrObial Sequences (FDA-ARGOS): Supporting development and validation of Infectious Disease Dx tests.</title>
        <authorList>
            <person name="Case J."/>
            <person name="Tallon L."/>
            <person name="Sadzewicz L."/>
            <person name="Sengamalay N."/>
            <person name="Ott S."/>
            <person name="Godinez A."/>
            <person name="Nagaraj S."/>
            <person name="Nadendla S."/>
            <person name="Sichtig H."/>
        </authorList>
    </citation>
    <scope>NUCLEOTIDE SEQUENCE [LARGE SCALE GENOMIC DNA]</scope>
    <source>
        <strain evidence="2">FDAARGOS_147</strain>
    </source>
</reference>
<name>A0A0X8NXR5_ALCXX</name>